<reference evidence="1 2" key="1">
    <citation type="journal article" date="2016" name="Nat. Commun.">
        <title>Thousands of microbial genomes shed light on interconnected biogeochemical processes in an aquifer system.</title>
        <authorList>
            <person name="Anantharaman K."/>
            <person name="Brown C.T."/>
            <person name="Hug L.A."/>
            <person name="Sharon I."/>
            <person name="Castelle C.J."/>
            <person name="Probst A.J."/>
            <person name="Thomas B.C."/>
            <person name="Singh A."/>
            <person name="Wilkins M.J."/>
            <person name="Karaoz U."/>
            <person name="Brodie E.L."/>
            <person name="Williams K.H."/>
            <person name="Hubbard S.S."/>
            <person name="Banfield J.F."/>
        </authorList>
    </citation>
    <scope>NUCLEOTIDE SEQUENCE [LARGE SCALE GENOMIC DNA]</scope>
</reference>
<dbReference type="Proteomes" id="UP000179102">
    <property type="component" value="Unassembled WGS sequence"/>
</dbReference>
<accession>A0A1F5G5E5</accession>
<sequence length="216" mass="23938">MTESLTPAGSIESYEVYNLGRTKDGCLGNTVASIVSRITGRDYSLPAIYYAWRGMMIKDMIRTYSKHIKTETAPTRDRLELALHRLDQRNFKMVLEAIKTTGIAMTSAIPIAAVLENSNISYQRGGIQEILAEINSGAEVAVTYRTPLDENPESWWHTAHIGFDQNGVLVSFSDGAKPVTQTTIDAINDAASYLNGKARTWNFVSINNETIFPLKS</sequence>
<dbReference type="STRING" id="1797711.A2870_04615"/>
<gene>
    <name evidence="1" type="ORF">A2870_04615</name>
</gene>
<dbReference type="EMBL" id="MFAZ01000020">
    <property type="protein sequence ID" value="OGD87081.1"/>
    <property type="molecule type" value="Genomic_DNA"/>
</dbReference>
<evidence type="ECO:0000313" key="2">
    <source>
        <dbReference type="Proteomes" id="UP000179102"/>
    </source>
</evidence>
<dbReference type="AlphaFoldDB" id="A0A1F5G5E5"/>
<name>A0A1F5G5E5_9BACT</name>
<proteinExistence type="predicted"/>
<comment type="caution">
    <text evidence="1">The sequence shown here is derived from an EMBL/GenBank/DDBJ whole genome shotgun (WGS) entry which is preliminary data.</text>
</comment>
<protein>
    <submittedName>
        <fullName evidence="1">Uncharacterized protein</fullName>
    </submittedName>
</protein>
<organism evidence="1 2">
    <name type="scientific">Candidatus Curtissbacteria bacterium RIFCSPHIGHO2_01_FULL_41_11</name>
    <dbReference type="NCBI Taxonomy" id="1797711"/>
    <lineage>
        <taxon>Bacteria</taxon>
        <taxon>Candidatus Curtissiibacteriota</taxon>
    </lineage>
</organism>
<evidence type="ECO:0000313" key="1">
    <source>
        <dbReference type="EMBL" id="OGD87081.1"/>
    </source>
</evidence>